<dbReference type="Proteomes" id="UP000019426">
    <property type="component" value="Chromosome M2/40_rep1"/>
</dbReference>
<dbReference type="CDD" id="cd03401">
    <property type="entry name" value="SPFH_prohibitin"/>
    <property type="match status" value="1"/>
</dbReference>
<dbReference type="eggNOG" id="COG0330">
    <property type="taxonomic scope" value="Bacteria"/>
</dbReference>
<dbReference type="InterPro" id="IPR036013">
    <property type="entry name" value="Band_7/SPFH_dom_sf"/>
</dbReference>
<keyword evidence="1" id="KW-0175">Coiled coil</keyword>
<sequence length="267" mass="29395">MKGRNSTIIAAAITTVSVLGVILLIDGHKTVPTGHTGIKVVLGKAQEETLGEGWHWKMPFVTKIEVMDNRTQKIKVEGSSASKDLQTVSTKVVVNFRIDKEQSSKLYRNVGRTYEETILAPAISNSVKAVTARYTATDLIQQRDEVASAMTEDLTEKMATYGIVIDGFNITNFDFSDEFNKAIEATQTAQQNALKAQQELEISKAEAEKKIVEAQGDAEANRIKAESIDDKILQQEFIKKWNGELPSVMGSDGNILDISSLMGQEKK</sequence>
<dbReference type="SUPFAM" id="SSF117892">
    <property type="entry name" value="Band 7/SPFH domain"/>
    <property type="match status" value="1"/>
</dbReference>
<dbReference type="Pfam" id="PF01145">
    <property type="entry name" value="Band_7"/>
    <property type="match status" value="1"/>
</dbReference>
<keyword evidence="2" id="KW-0812">Transmembrane</keyword>
<keyword evidence="2" id="KW-0472">Membrane</keyword>
<dbReference type="KEGG" id="clt:CM240_0886"/>
<dbReference type="GO" id="GO:0016020">
    <property type="term" value="C:membrane"/>
    <property type="evidence" value="ECO:0007669"/>
    <property type="project" value="InterPro"/>
</dbReference>
<organism evidence="4 5">
    <name type="scientific">Clostridium bornimense</name>
    <dbReference type="NCBI Taxonomy" id="1216932"/>
    <lineage>
        <taxon>Bacteria</taxon>
        <taxon>Bacillati</taxon>
        <taxon>Bacillota</taxon>
        <taxon>Clostridia</taxon>
        <taxon>Eubacteriales</taxon>
        <taxon>Clostridiaceae</taxon>
        <taxon>Clostridium</taxon>
    </lineage>
</organism>
<dbReference type="Gene3D" id="3.30.479.30">
    <property type="entry name" value="Band 7 domain"/>
    <property type="match status" value="1"/>
</dbReference>
<keyword evidence="2" id="KW-1133">Transmembrane helix</keyword>
<dbReference type="STRING" id="1216932.CM240_0886"/>
<dbReference type="PANTHER" id="PTHR23222">
    <property type="entry name" value="PROHIBITIN"/>
    <property type="match status" value="1"/>
</dbReference>
<evidence type="ECO:0000259" key="3">
    <source>
        <dbReference type="SMART" id="SM00244"/>
    </source>
</evidence>
<feature type="transmembrane region" description="Helical" evidence="2">
    <location>
        <begin position="7"/>
        <end position="25"/>
    </location>
</feature>
<evidence type="ECO:0000256" key="2">
    <source>
        <dbReference type="SAM" id="Phobius"/>
    </source>
</evidence>
<dbReference type="SMART" id="SM00244">
    <property type="entry name" value="PHB"/>
    <property type="match status" value="1"/>
</dbReference>
<dbReference type="InterPro" id="IPR001107">
    <property type="entry name" value="Band_7"/>
</dbReference>
<dbReference type="HOGENOM" id="CLU_047969_1_2_9"/>
<dbReference type="InterPro" id="IPR000163">
    <property type="entry name" value="Prohibitin"/>
</dbReference>
<evidence type="ECO:0000313" key="4">
    <source>
        <dbReference type="EMBL" id="CDM68050.1"/>
    </source>
</evidence>
<reference evidence="4 5" key="1">
    <citation type="submission" date="2013-11" db="EMBL/GenBank/DDBJ databases">
        <title>Complete genome sequence of Clostridum sp. M2/40.</title>
        <authorList>
            <person name="Wibberg D."/>
            <person name="Puehler A."/>
            <person name="Schlueter A."/>
        </authorList>
    </citation>
    <scope>NUCLEOTIDE SEQUENCE [LARGE SCALE GENOMIC DNA]</scope>
    <source>
        <strain evidence="5">M2/40</strain>
    </source>
</reference>
<name>W6SEH2_9CLOT</name>
<evidence type="ECO:0000256" key="1">
    <source>
        <dbReference type="SAM" id="Coils"/>
    </source>
</evidence>
<evidence type="ECO:0000313" key="5">
    <source>
        <dbReference type="Proteomes" id="UP000019426"/>
    </source>
</evidence>
<dbReference type="AlphaFoldDB" id="W6SEH2"/>
<gene>
    <name evidence="4" type="ORF">CM240_0886</name>
</gene>
<protein>
    <submittedName>
        <fullName evidence="4">Putative membrane protein</fullName>
    </submittedName>
</protein>
<dbReference type="PATRIC" id="fig|1216932.3.peg.873"/>
<proteinExistence type="predicted"/>
<dbReference type="PRINTS" id="PR00679">
    <property type="entry name" value="PROHIBITIN"/>
</dbReference>
<dbReference type="RefSeq" id="WP_051483686.1">
    <property type="nucleotide sequence ID" value="NZ_HG917868.1"/>
</dbReference>
<feature type="domain" description="Band 7" evidence="3">
    <location>
        <begin position="26"/>
        <end position="187"/>
    </location>
</feature>
<dbReference type="EMBL" id="HG917868">
    <property type="protein sequence ID" value="CDM68050.1"/>
    <property type="molecule type" value="Genomic_DNA"/>
</dbReference>
<keyword evidence="5" id="KW-1185">Reference proteome</keyword>
<feature type="coiled-coil region" evidence="1">
    <location>
        <begin position="186"/>
        <end position="217"/>
    </location>
</feature>
<accession>W6SEH2</accession>
<dbReference type="PANTHER" id="PTHR23222:SF0">
    <property type="entry name" value="PROHIBITIN 1"/>
    <property type="match status" value="1"/>
</dbReference>